<feature type="region of interest" description="Disordered" evidence="1">
    <location>
        <begin position="1"/>
        <end position="44"/>
    </location>
</feature>
<dbReference type="AlphaFoldDB" id="A0A3P6TXG7"/>
<sequence>MQPKTHFQQLDAEPRPVGNPSAIFPGGPPPSYRSSTNADDSVTFSSTESSSVAVPISTIKRRNSWANLIESNENLCKKHLLHNTQPPYTTTTAAANRVNSATPACFTATGSIYENSCKYLEKYNLAGRYAKHFTPFYVLNSAGDPIAISKLQLTNCDGSLRKLNGAKKASTGYLKRNRMSELRQLFREARNKSYAFILLLSIITCCIIATILLLNSEFTKLPSCTDCFCKAFATSECIRLTLAGKLMMKSETEANQNATLTTRTAENQEARKFSWIPPVVFRNEKGNSTLVRMYQNGHQVRFEILGNLPIKNNYIAVYDFTVRTEQIHGWEEAWNFLPGSYFGNTSTLFHPSIPECDGARWILLNYTASDQRGSVCKLSDSDLGMKCSDCYDFCLPELGVERDHLRGETLLNIIRRSCFYLFVPEWRSFAAAYSGRQNEYDFQQFHYRSRNRINSDNGNRNSGSGSSSNNDGNYENRLNGIQNIVDGIIRPITDRYRNFESKWISLQEIPQKISSSVVSQVNNTASVQNMQNSPPNVVQSFPGIRNYQQQSIIENSFTGMPPPNYPIQAKQHSPSSLDHKTSFPDVLQPYQNFGSGNMRQQNNAFGNSNSVAQFAVATKFSEQPTGYNSQLPISLSNAVSIDGKDNQPKNVYDQSIVDAASISRQPNYYTSQPGIDVVYMQQVGKDKQNDQDNSPRSQQAINDQGWITVG</sequence>
<evidence type="ECO:0000313" key="3">
    <source>
        <dbReference type="EMBL" id="VDK70704.1"/>
    </source>
</evidence>
<feature type="compositionally biased region" description="Polar residues" evidence="1">
    <location>
        <begin position="691"/>
        <end position="702"/>
    </location>
</feature>
<evidence type="ECO:0000313" key="4">
    <source>
        <dbReference type="Proteomes" id="UP000277928"/>
    </source>
</evidence>
<organism evidence="3 4">
    <name type="scientific">Litomosoides sigmodontis</name>
    <name type="common">Filarial nematode worm</name>
    <dbReference type="NCBI Taxonomy" id="42156"/>
    <lineage>
        <taxon>Eukaryota</taxon>
        <taxon>Metazoa</taxon>
        <taxon>Ecdysozoa</taxon>
        <taxon>Nematoda</taxon>
        <taxon>Chromadorea</taxon>
        <taxon>Rhabditida</taxon>
        <taxon>Spirurina</taxon>
        <taxon>Spiruromorpha</taxon>
        <taxon>Filarioidea</taxon>
        <taxon>Onchocercidae</taxon>
        <taxon>Litomosoides</taxon>
    </lineage>
</organism>
<protein>
    <submittedName>
        <fullName evidence="3">Uncharacterized protein</fullName>
    </submittedName>
</protein>
<feature type="region of interest" description="Disordered" evidence="1">
    <location>
        <begin position="451"/>
        <end position="475"/>
    </location>
</feature>
<gene>
    <name evidence="3" type="ORF">NLS_LOCUS1187</name>
</gene>
<keyword evidence="4" id="KW-1185">Reference proteome</keyword>
<feature type="region of interest" description="Disordered" evidence="1">
    <location>
        <begin position="685"/>
        <end position="710"/>
    </location>
</feature>
<keyword evidence="2" id="KW-0472">Membrane</keyword>
<accession>A0A3P6TXG7</accession>
<dbReference type="OrthoDB" id="5869318at2759"/>
<keyword evidence="2" id="KW-0812">Transmembrane</keyword>
<dbReference type="OMA" id="NFESKWI"/>
<feature type="transmembrane region" description="Helical" evidence="2">
    <location>
        <begin position="193"/>
        <end position="214"/>
    </location>
</feature>
<reference evidence="3 4" key="1">
    <citation type="submission" date="2018-08" db="EMBL/GenBank/DDBJ databases">
        <authorList>
            <person name="Laetsch R D."/>
            <person name="Stevens L."/>
            <person name="Kumar S."/>
            <person name="Blaxter L. M."/>
        </authorList>
    </citation>
    <scope>NUCLEOTIDE SEQUENCE [LARGE SCALE GENOMIC DNA]</scope>
</reference>
<evidence type="ECO:0000256" key="1">
    <source>
        <dbReference type="SAM" id="MobiDB-lite"/>
    </source>
</evidence>
<dbReference type="Proteomes" id="UP000277928">
    <property type="component" value="Unassembled WGS sequence"/>
</dbReference>
<proteinExistence type="predicted"/>
<dbReference type="EMBL" id="UYRX01000039">
    <property type="protein sequence ID" value="VDK70704.1"/>
    <property type="molecule type" value="Genomic_DNA"/>
</dbReference>
<keyword evidence="2" id="KW-1133">Transmembrane helix</keyword>
<evidence type="ECO:0000256" key="2">
    <source>
        <dbReference type="SAM" id="Phobius"/>
    </source>
</evidence>
<name>A0A3P6TXG7_LITSI</name>
<feature type="compositionally biased region" description="Low complexity" evidence="1">
    <location>
        <begin position="452"/>
        <end position="473"/>
    </location>
</feature>